<dbReference type="Proteomes" id="UP001365542">
    <property type="component" value="Unassembled WGS sequence"/>
</dbReference>
<keyword evidence="3" id="KW-1185">Reference proteome</keyword>
<name>A0AAV9XNC7_9PEZI</name>
<dbReference type="AlphaFoldDB" id="A0AAV9XNC7"/>
<dbReference type="GO" id="GO:0003824">
    <property type="term" value="F:catalytic activity"/>
    <property type="evidence" value="ECO:0007669"/>
    <property type="project" value="InterPro"/>
</dbReference>
<dbReference type="PANTHER" id="PTHR46082">
    <property type="entry name" value="ATP/GTP-BINDING PROTEIN-RELATED"/>
    <property type="match status" value="1"/>
</dbReference>
<proteinExistence type="predicted"/>
<feature type="region of interest" description="Disordered" evidence="1">
    <location>
        <begin position="333"/>
        <end position="354"/>
    </location>
</feature>
<dbReference type="InterPro" id="IPR053137">
    <property type="entry name" value="NLR-like"/>
</dbReference>
<evidence type="ECO:0000313" key="2">
    <source>
        <dbReference type="EMBL" id="KAK6542714.1"/>
    </source>
</evidence>
<accession>A0AAV9XNC7</accession>
<evidence type="ECO:0008006" key="4">
    <source>
        <dbReference type="Google" id="ProtNLM"/>
    </source>
</evidence>
<protein>
    <recommendedName>
        <fullName evidence="4">Nucleoside phosphorylase domain-containing protein</fullName>
    </recommendedName>
</protein>
<dbReference type="Gene3D" id="3.40.50.1580">
    <property type="entry name" value="Nucleoside phosphorylase domain"/>
    <property type="match status" value="1"/>
</dbReference>
<reference evidence="2 3" key="1">
    <citation type="submission" date="2019-10" db="EMBL/GenBank/DDBJ databases">
        <authorList>
            <person name="Palmer J.M."/>
        </authorList>
    </citation>
    <scope>NUCLEOTIDE SEQUENCE [LARGE SCALE GENOMIC DNA]</scope>
    <source>
        <strain evidence="2 3">TWF694</strain>
    </source>
</reference>
<dbReference type="InterPro" id="IPR035994">
    <property type="entry name" value="Nucleoside_phosphorylase_sf"/>
</dbReference>
<comment type="caution">
    <text evidence="2">The sequence shown here is derived from an EMBL/GenBank/DDBJ whole genome shotgun (WGS) entry which is preliminary data.</text>
</comment>
<dbReference type="EMBL" id="JAVHJO010000002">
    <property type="protein sequence ID" value="KAK6542714.1"/>
    <property type="molecule type" value="Genomic_DNA"/>
</dbReference>
<evidence type="ECO:0000313" key="3">
    <source>
        <dbReference type="Proteomes" id="UP001365542"/>
    </source>
</evidence>
<dbReference type="SUPFAM" id="SSF53167">
    <property type="entry name" value="Purine and uridine phosphorylases"/>
    <property type="match status" value="1"/>
</dbReference>
<dbReference type="PANTHER" id="PTHR46082:SF11">
    <property type="entry name" value="AAA+ ATPASE DOMAIN-CONTAINING PROTEIN-RELATED"/>
    <property type="match status" value="1"/>
</dbReference>
<evidence type="ECO:0000256" key="1">
    <source>
        <dbReference type="SAM" id="MobiDB-lite"/>
    </source>
</evidence>
<sequence length="354" mass="39189">MTDPNLYTVGWICALHNEFVAALEMLDETHDKLSHQPQNDNNVYGLGRVHNHNVVIAVLPEGGHGTTAATSVAQDMLRTFTNLKIGLMVGIGGGAPSRKHDIRLGDIVVSVPRNSYGGVIQYDYGKTIQNQGFHITSVLAPPPPLLLAAVTSIRAKHARAPEGPQIHEKIEKILQNKRRLRRRFARPDDVEDVLYDSDFTHPSSEITCAKSCSSNTSRIKQRSKRTEDDDNPAIHYGLIGSANTLMKDAKIRDYLANEKEIMCFEMEAAGLMNTYPCLVIRGICDYSDTHKNDIWQNYAAMTAAVYTKELLKEIAPTQLDTLTSVDLEDIKKKRPPTRGCAKATSRVSKGAGHE</sequence>
<dbReference type="GO" id="GO:0009116">
    <property type="term" value="P:nucleoside metabolic process"/>
    <property type="evidence" value="ECO:0007669"/>
    <property type="project" value="InterPro"/>
</dbReference>
<organism evidence="2 3">
    <name type="scientific">Orbilia ellipsospora</name>
    <dbReference type="NCBI Taxonomy" id="2528407"/>
    <lineage>
        <taxon>Eukaryota</taxon>
        <taxon>Fungi</taxon>
        <taxon>Dikarya</taxon>
        <taxon>Ascomycota</taxon>
        <taxon>Pezizomycotina</taxon>
        <taxon>Orbiliomycetes</taxon>
        <taxon>Orbiliales</taxon>
        <taxon>Orbiliaceae</taxon>
        <taxon>Orbilia</taxon>
    </lineage>
</organism>
<gene>
    <name evidence="2" type="ORF">TWF694_006657</name>
</gene>